<dbReference type="Proteomes" id="UP001445076">
    <property type="component" value="Unassembled WGS sequence"/>
</dbReference>
<accession>A0AAW0WZE0</accession>
<dbReference type="SUPFAM" id="SSF57501">
    <property type="entry name" value="Cystine-knot cytokines"/>
    <property type="match status" value="1"/>
</dbReference>
<dbReference type="EMBL" id="JARKIK010000042">
    <property type="protein sequence ID" value="KAK8737471.1"/>
    <property type="molecule type" value="Genomic_DNA"/>
</dbReference>
<name>A0AAW0WZE0_CHEQU</name>
<evidence type="ECO:0000313" key="3">
    <source>
        <dbReference type="Proteomes" id="UP001445076"/>
    </source>
</evidence>
<dbReference type="Gene3D" id="2.10.90.10">
    <property type="entry name" value="Cystine-knot cytokines"/>
    <property type="match status" value="1"/>
</dbReference>
<protein>
    <submittedName>
        <fullName evidence="2">Uncharacterized protein</fullName>
    </submittedName>
</protein>
<proteinExistence type="predicted"/>
<feature type="signal peptide" evidence="1">
    <location>
        <begin position="1"/>
        <end position="23"/>
    </location>
</feature>
<feature type="chain" id="PRO_5043923291" evidence="1">
    <location>
        <begin position="24"/>
        <end position="141"/>
    </location>
</feature>
<gene>
    <name evidence="2" type="ORF">OTU49_004507</name>
</gene>
<evidence type="ECO:0000256" key="1">
    <source>
        <dbReference type="SAM" id="SignalP"/>
    </source>
</evidence>
<keyword evidence="1" id="KW-0732">Signal</keyword>
<organism evidence="2 3">
    <name type="scientific">Cherax quadricarinatus</name>
    <name type="common">Australian red claw crayfish</name>
    <dbReference type="NCBI Taxonomy" id="27406"/>
    <lineage>
        <taxon>Eukaryota</taxon>
        <taxon>Metazoa</taxon>
        <taxon>Ecdysozoa</taxon>
        <taxon>Arthropoda</taxon>
        <taxon>Crustacea</taxon>
        <taxon>Multicrustacea</taxon>
        <taxon>Malacostraca</taxon>
        <taxon>Eumalacostraca</taxon>
        <taxon>Eucarida</taxon>
        <taxon>Decapoda</taxon>
        <taxon>Pleocyemata</taxon>
        <taxon>Astacidea</taxon>
        <taxon>Parastacoidea</taxon>
        <taxon>Parastacidae</taxon>
        <taxon>Cherax</taxon>
    </lineage>
</organism>
<comment type="caution">
    <text evidence="2">The sequence shown here is derived from an EMBL/GenBank/DDBJ whole genome shotgun (WGS) entry which is preliminary data.</text>
</comment>
<keyword evidence="3" id="KW-1185">Reference proteome</keyword>
<reference evidence="2 3" key="1">
    <citation type="journal article" date="2024" name="BMC Genomics">
        <title>Genome assembly of redclaw crayfish (Cherax quadricarinatus) provides insights into its immune adaptation and hypoxia tolerance.</title>
        <authorList>
            <person name="Liu Z."/>
            <person name="Zheng J."/>
            <person name="Li H."/>
            <person name="Fang K."/>
            <person name="Wang S."/>
            <person name="He J."/>
            <person name="Zhou D."/>
            <person name="Weng S."/>
            <person name="Chi M."/>
            <person name="Gu Z."/>
            <person name="He J."/>
            <person name="Li F."/>
            <person name="Wang M."/>
        </authorList>
    </citation>
    <scope>NUCLEOTIDE SEQUENCE [LARGE SCALE GENOMIC DNA]</scope>
    <source>
        <strain evidence="2">ZL_2023a</strain>
    </source>
</reference>
<dbReference type="InterPro" id="IPR029034">
    <property type="entry name" value="Cystine-knot_cytokine"/>
</dbReference>
<evidence type="ECO:0000313" key="2">
    <source>
        <dbReference type="EMBL" id="KAK8737471.1"/>
    </source>
</evidence>
<dbReference type="AlphaFoldDB" id="A0AAW0WZE0"/>
<sequence length="141" mass="15784">MVSVTVLVTACVVATVCFHTVAGAPAATIEMEQYDEILVKQQLDLKSLGCHPVLQTVLLADQLEVHDDLIDYRFFPEVVAVNRCLEECSFCGSDRLGKQKGRCLPDLENVRERPVIVFYIDGGERHYREVLVTEHASCSCR</sequence>